<dbReference type="InterPro" id="IPR009921">
    <property type="entry name" value="YehS-like"/>
</dbReference>
<dbReference type="Pfam" id="PF07308">
    <property type="entry name" value="DUF1456"/>
    <property type="match status" value="2"/>
</dbReference>
<protein>
    <submittedName>
        <fullName evidence="1">DUF1456 family protein</fullName>
    </submittedName>
</protein>
<sequence>MNHNDRLTRLRYALDIKDADMVKIFHLGGVSLNKKEVQALMIKKSTSDEEVGTENEYELECSDEMFERFLNGFITFERGPKDGKEPELELNQANANNIFLKKVKIALSLTSDDILDILDDAGVEISKSELSAVLRKEGHRNYKPCGDRYIRNFLKGLAM</sequence>
<evidence type="ECO:0000313" key="2">
    <source>
        <dbReference type="Proteomes" id="UP001501166"/>
    </source>
</evidence>
<dbReference type="EMBL" id="BAAACW010000061">
    <property type="protein sequence ID" value="GAA0359360.1"/>
    <property type="molecule type" value="Genomic_DNA"/>
</dbReference>
<comment type="caution">
    <text evidence="1">The sequence shown here is derived from an EMBL/GenBank/DDBJ whole genome shotgun (WGS) entry which is preliminary data.</text>
</comment>
<gene>
    <name evidence="1" type="ORF">GCM10008932_09970</name>
</gene>
<name>A0ABP3H0H4_9LACT</name>
<evidence type="ECO:0000313" key="1">
    <source>
        <dbReference type="EMBL" id="GAA0359360.1"/>
    </source>
</evidence>
<keyword evidence="2" id="KW-1185">Reference proteome</keyword>
<organism evidence="1 2">
    <name type="scientific">Alkalibacterium iburiense</name>
    <dbReference type="NCBI Taxonomy" id="290589"/>
    <lineage>
        <taxon>Bacteria</taxon>
        <taxon>Bacillati</taxon>
        <taxon>Bacillota</taxon>
        <taxon>Bacilli</taxon>
        <taxon>Lactobacillales</taxon>
        <taxon>Carnobacteriaceae</taxon>
        <taxon>Alkalibacterium</taxon>
    </lineage>
</organism>
<dbReference type="Proteomes" id="UP001501166">
    <property type="component" value="Unassembled WGS sequence"/>
</dbReference>
<accession>A0ABP3H0H4</accession>
<dbReference type="RefSeq" id="WP_343754513.1">
    <property type="nucleotide sequence ID" value="NZ_BAAACW010000061.1"/>
</dbReference>
<dbReference type="PANTHER" id="PTHR37805:SF1">
    <property type="entry name" value="CYTOPLASMIC PROTEIN"/>
    <property type="match status" value="1"/>
</dbReference>
<proteinExistence type="predicted"/>
<dbReference type="PANTHER" id="PTHR37805">
    <property type="entry name" value="CYTOPLASMIC PROTEIN-RELATED"/>
    <property type="match status" value="1"/>
</dbReference>
<reference evidence="2" key="1">
    <citation type="journal article" date="2019" name="Int. J. Syst. Evol. Microbiol.">
        <title>The Global Catalogue of Microorganisms (GCM) 10K type strain sequencing project: providing services to taxonomists for standard genome sequencing and annotation.</title>
        <authorList>
            <consortium name="The Broad Institute Genomics Platform"/>
            <consortium name="The Broad Institute Genome Sequencing Center for Infectious Disease"/>
            <person name="Wu L."/>
            <person name="Ma J."/>
        </authorList>
    </citation>
    <scope>NUCLEOTIDE SEQUENCE [LARGE SCALE GENOMIC DNA]</scope>
    <source>
        <strain evidence="2">JCM 12662</strain>
    </source>
</reference>